<dbReference type="EMBL" id="AEOH01000037">
    <property type="protein sequence ID" value="EFS97300.1"/>
    <property type="molecule type" value="Genomic_DNA"/>
</dbReference>
<reference evidence="1 2" key="1">
    <citation type="submission" date="2010-10" db="EMBL/GenBank/DDBJ databases">
        <authorList>
            <person name="Muzny D."/>
            <person name="Qin X."/>
            <person name="Deng J."/>
            <person name="Jiang H."/>
            <person name="Liu Y."/>
            <person name="Qu J."/>
            <person name="Song X.-Z."/>
            <person name="Zhang L."/>
            <person name="Thornton R."/>
            <person name="Coyle M."/>
            <person name="Francisco L."/>
            <person name="Jackson L."/>
            <person name="Javaid M."/>
            <person name="Korchina V."/>
            <person name="Kovar C."/>
            <person name="Mata R."/>
            <person name="Mathew T."/>
            <person name="Ngo R."/>
            <person name="Nguyen L."/>
            <person name="Nguyen N."/>
            <person name="Okwuonu G."/>
            <person name="Ongeri F."/>
            <person name="Pham C."/>
            <person name="Simmons D."/>
            <person name="Wilczek-Boney K."/>
            <person name="Hale W."/>
            <person name="Jakkamsetti A."/>
            <person name="Pham P."/>
            <person name="Ruth R."/>
            <person name="San Lucas F."/>
            <person name="Warren J."/>
            <person name="Zhang J."/>
            <person name="Zhao Z."/>
            <person name="Zhou C."/>
            <person name="Zhu D."/>
            <person name="Lee S."/>
            <person name="Bess C."/>
            <person name="Blankenburg K."/>
            <person name="Forbes L."/>
            <person name="Fu Q."/>
            <person name="Gubbala S."/>
            <person name="Hirani K."/>
            <person name="Jayaseelan J.C."/>
            <person name="Lara F."/>
            <person name="Munidasa M."/>
            <person name="Palculict T."/>
            <person name="Patil S."/>
            <person name="Pu L.-L."/>
            <person name="Saada N."/>
            <person name="Tang L."/>
            <person name="Weissenberger G."/>
            <person name="Zhu Y."/>
            <person name="Hemphill L."/>
            <person name="Shang Y."/>
            <person name="Youmans B."/>
            <person name="Ayvaz T."/>
            <person name="Ross M."/>
            <person name="Santibanez J."/>
            <person name="Aqrawi P."/>
            <person name="Gross S."/>
            <person name="Joshi V."/>
            <person name="Fowler G."/>
            <person name="Nazareth L."/>
            <person name="Reid J."/>
            <person name="Worley K."/>
            <person name="Petrosino J."/>
            <person name="Highlander S."/>
            <person name="Gibbs R."/>
        </authorList>
    </citation>
    <scope>NUCLEOTIDE SEQUENCE [LARGE SCALE GENOMIC DNA]</scope>
    <source>
        <strain evidence="1 2">F0287</strain>
    </source>
</reference>
<evidence type="ECO:0000313" key="2">
    <source>
        <dbReference type="Proteomes" id="UP000005391"/>
    </source>
</evidence>
<evidence type="ECO:0000313" key="1">
    <source>
        <dbReference type="EMBL" id="EFS97300.1"/>
    </source>
</evidence>
<dbReference type="HOGENOM" id="CLU_2859431_0_0_10"/>
<organism evidence="1 2">
    <name type="scientific">Capnocytophaga ochracea F0287</name>
    <dbReference type="NCBI Taxonomy" id="873517"/>
    <lineage>
        <taxon>Bacteria</taxon>
        <taxon>Pseudomonadati</taxon>
        <taxon>Bacteroidota</taxon>
        <taxon>Flavobacteriia</taxon>
        <taxon>Flavobacteriales</taxon>
        <taxon>Flavobacteriaceae</taxon>
        <taxon>Capnocytophaga</taxon>
    </lineage>
</organism>
<protein>
    <submittedName>
        <fullName evidence="1">Uncharacterized protein</fullName>
    </submittedName>
</protein>
<name>E4MSM8_CAPOC</name>
<dbReference type="Proteomes" id="UP000005391">
    <property type="component" value="Unassembled WGS sequence"/>
</dbReference>
<accession>E4MSM8</accession>
<proteinExistence type="predicted"/>
<gene>
    <name evidence="1" type="ORF">HMPREF1977_1283</name>
</gene>
<sequence>MFFSLVIYFYGDKGTKHFLISNKKCEPHGRVGNEKISKCGGLRSSKYSGGERKRAERNFGEKRL</sequence>
<comment type="caution">
    <text evidence="1">The sequence shown here is derived from an EMBL/GenBank/DDBJ whole genome shotgun (WGS) entry which is preliminary data.</text>
</comment>
<dbReference type="AlphaFoldDB" id="E4MSM8"/>